<keyword evidence="2" id="KW-0614">Plasmid</keyword>
<reference evidence="2 3" key="1">
    <citation type="submission" date="2014-08" db="EMBL/GenBank/DDBJ databases">
        <title>Complete genome of a marine bacteria Jeotgalibacillus malaysiensis.</title>
        <authorList>
            <person name="Yaakop A.S."/>
            <person name="Chan K.-G."/>
            <person name="Goh K.M."/>
        </authorList>
    </citation>
    <scope>NUCLEOTIDE SEQUENCE [LARGE SCALE GENOMIC DNA]</scope>
    <source>
        <strain evidence="2 3">D5</strain>
        <plasmid evidence="3">Plasmid</plasmid>
    </source>
</reference>
<dbReference type="HOGENOM" id="CLU_2682890_0_0_9"/>
<geneLocation type="plasmid" evidence="3"/>
<evidence type="ECO:0000313" key="3">
    <source>
        <dbReference type="Proteomes" id="UP000031449"/>
    </source>
</evidence>
<dbReference type="EMBL" id="CP009417">
    <property type="protein sequence ID" value="AJD93151.1"/>
    <property type="molecule type" value="Genomic_DNA"/>
</dbReference>
<proteinExistence type="predicted"/>
<protein>
    <submittedName>
        <fullName evidence="2">Uncharacterized protein</fullName>
    </submittedName>
</protein>
<dbReference type="AlphaFoldDB" id="A0A0B5ASQ1"/>
<dbReference type="BioCyc" id="JESP1508404:G14D9-13117-MONOMER"/>
<keyword evidence="1" id="KW-0812">Transmembrane</keyword>
<gene>
    <name evidence="2" type="ORF">JMA_38330</name>
</gene>
<dbReference type="KEGG" id="jeo:JMA_38330"/>
<keyword evidence="3" id="KW-1185">Reference proteome</keyword>
<name>A0A0B5ASQ1_9BACL</name>
<keyword evidence="1" id="KW-1133">Transmembrane helix</keyword>
<feature type="transmembrane region" description="Helical" evidence="1">
    <location>
        <begin position="7"/>
        <end position="29"/>
    </location>
</feature>
<evidence type="ECO:0000313" key="2">
    <source>
        <dbReference type="EMBL" id="AJD93151.1"/>
    </source>
</evidence>
<sequence length="74" mass="8850">MKIMIGIFAIAMLFMSVIIYNFLSINKLIPQLEEHSKQKEYFVQLHHQLFVQMVWMGISFMSMTFWFGVILLFV</sequence>
<dbReference type="Proteomes" id="UP000031449">
    <property type="component" value="Plasmid unnamed"/>
</dbReference>
<organism evidence="2 3">
    <name type="scientific">Jeotgalibacillus malaysiensis</name>
    <dbReference type="NCBI Taxonomy" id="1508404"/>
    <lineage>
        <taxon>Bacteria</taxon>
        <taxon>Bacillati</taxon>
        <taxon>Bacillota</taxon>
        <taxon>Bacilli</taxon>
        <taxon>Bacillales</taxon>
        <taxon>Caryophanaceae</taxon>
        <taxon>Jeotgalibacillus</taxon>
    </lineage>
</organism>
<feature type="transmembrane region" description="Helical" evidence="1">
    <location>
        <begin position="49"/>
        <end position="73"/>
    </location>
</feature>
<accession>A0A0B5ASQ1</accession>
<keyword evidence="1" id="KW-0472">Membrane</keyword>
<evidence type="ECO:0000256" key="1">
    <source>
        <dbReference type="SAM" id="Phobius"/>
    </source>
</evidence>